<dbReference type="OrthoDB" id="153651at2"/>
<dbReference type="EMBL" id="MCIF01000002">
    <property type="protein sequence ID" value="RAQ94491.1"/>
    <property type="molecule type" value="Genomic_DNA"/>
</dbReference>
<keyword evidence="1" id="KW-0175">Coiled coil</keyword>
<name>A0A328VCH1_9CHLR</name>
<evidence type="ECO:0000313" key="4">
    <source>
        <dbReference type="Proteomes" id="UP000248706"/>
    </source>
</evidence>
<evidence type="ECO:0000313" key="3">
    <source>
        <dbReference type="EMBL" id="RAQ94491.1"/>
    </source>
</evidence>
<keyword evidence="4" id="KW-1185">Reference proteome</keyword>
<gene>
    <name evidence="3" type="ORF">A4R35_03025</name>
</gene>
<feature type="compositionally biased region" description="Low complexity" evidence="2">
    <location>
        <begin position="134"/>
        <end position="150"/>
    </location>
</feature>
<feature type="region of interest" description="Disordered" evidence="2">
    <location>
        <begin position="125"/>
        <end position="160"/>
    </location>
</feature>
<evidence type="ECO:0000256" key="1">
    <source>
        <dbReference type="SAM" id="Coils"/>
    </source>
</evidence>
<proteinExistence type="predicted"/>
<accession>A0A328VCH1</accession>
<dbReference type="Proteomes" id="UP000248706">
    <property type="component" value="Unassembled WGS sequence"/>
</dbReference>
<evidence type="ECO:0000256" key="2">
    <source>
        <dbReference type="SAM" id="MobiDB-lite"/>
    </source>
</evidence>
<feature type="region of interest" description="Disordered" evidence="2">
    <location>
        <begin position="266"/>
        <end position="296"/>
    </location>
</feature>
<feature type="coiled-coil region" evidence="1">
    <location>
        <begin position="31"/>
        <end position="73"/>
    </location>
</feature>
<comment type="caution">
    <text evidence="3">The sequence shown here is derived from an EMBL/GenBank/DDBJ whole genome shotgun (WGS) entry which is preliminary data.</text>
</comment>
<protein>
    <submittedName>
        <fullName evidence="3">Uncharacterized protein</fullName>
    </submittedName>
</protein>
<organism evidence="3 4">
    <name type="scientific">Thermogemmatispora tikiterensis</name>
    <dbReference type="NCBI Taxonomy" id="1825093"/>
    <lineage>
        <taxon>Bacteria</taxon>
        <taxon>Bacillati</taxon>
        <taxon>Chloroflexota</taxon>
        <taxon>Ktedonobacteria</taxon>
        <taxon>Thermogemmatisporales</taxon>
        <taxon>Thermogemmatisporaceae</taxon>
        <taxon>Thermogemmatispora</taxon>
    </lineage>
</organism>
<sequence length="296" mass="33522">MSFTEDELQSFNTILERRLTTHRQEMERSFEQRLSTLSRDFEQRLNQLQQELLRSLTHKLNDQQNELNIALSQKLGTQQTRLVQALGHEVEQRQQQQQQQIESALDRLLAAQLMGIEQLLNQLLSQQAPPPSPGESAASGPSATQPGGAEPAPPPPPESEAIEVQTELSWDDLMEAIGRALDERLERLYSALRELARDWEQHLTVQRSSPSSAVEPYHGSQTTFQQVFQSIERLEQLVESLQVAMTANHALLSNRLYHHQHLPLERAHPSSHQSHRPGSPPGPEPHVALAEEPEED</sequence>
<dbReference type="AlphaFoldDB" id="A0A328VCH1"/>
<reference evidence="3 4" key="1">
    <citation type="submission" date="2016-08" db="EMBL/GenBank/DDBJ databases">
        <title>Analysis of Carbohydrate Active Enzymes in Thermogemmatispora T81 Reveals Carbohydrate Degradation Ability.</title>
        <authorList>
            <person name="Tomazini A."/>
            <person name="Lal S."/>
            <person name="Stott M."/>
            <person name="Henrissat B."/>
            <person name="Polikarpov I."/>
            <person name="Sparling R."/>
            <person name="Levin D.B."/>
        </authorList>
    </citation>
    <scope>NUCLEOTIDE SEQUENCE [LARGE SCALE GENOMIC DNA]</scope>
    <source>
        <strain evidence="3 4">T81</strain>
    </source>
</reference>
<dbReference type="RefSeq" id="WP_112426432.1">
    <property type="nucleotide sequence ID" value="NZ_MCIF01000002.1"/>
</dbReference>